<dbReference type="PANTHER" id="PTHR12223">
    <property type="entry name" value="VESICULAR MANNOSE-BINDING LECTIN"/>
    <property type="match status" value="1"/>
</dbReference>
<protein>
    <submittedName>
        <fullName evidence="10">Lectin, mannose-binding 1</fullName>
    </submittedName>
</protein>
<dbReference type="InterPro" id="IPR013320">
    <property type="entry name" value="ConA-like_dom_sf"/>
</dbReference>
<dbReference type="Gene3D" id="2.60.120.200">
    <property type="match status" value="1"/>
</dbReference>
<sequence length="451" mass="49831">MAQAQQVLISELSFGYEGRINQGDSRGQIPNFALQGSSYGQPQLLSNKVILTPVAPGNQRASIWSEKTLDEPAWVADVDLRATGPERGGGNFNIWLARDGKASVGDKSIYTVGKFEGLALVIDAHGGSGGMLRGFLNDGSVDFGARSSVDELAFGHCAYSYRNLGRPSQVKLSQSRDMFRVEIDGRLCFQSDKVSLPRGYNVGLTAATPDNPDSFEVFKLVVLSDRSGGGSSSNDNSYGYANPAAKSETRSRIQQQPPKRNYNDGGNDSNQGGRNDDSNEDGDDSFDDVIDQDPDIFQTSKLQFQDLHNRLQSTHHQLSSVYRSVSRHHQLDEQRHAELKTLISNLGADVASIRSDVAAKMERVEALDQRFQKLEGEVRGVRNDVSRKIRDNERAFKGYLSDHHATLSQTLLDSMPSHRKLFALFVVAQVVLVGAYLFYKYRKANSPKKYL</sequence>
<proteinExistence type="predicted"/>
<feature type="compositionally biased region" description="Acidic residues" evidence="7">
    <location>
        <begin position="278"/>
        <end position="291"/>
    </location>
</feature>
<name>A0A9P4YQQ8_9HYPO</name>
<dbReference type="PANTHER" id="PTHR12223:SF28">
    <property type="entry name" value="LECTIN, MANNOSE BINDING 1 LIKE"/>
    <property type="match status" value="1"/>
</dbReference>
<feature type="domain" description="L-type lectin-like" evidence="9">
    <location>
        <begin position="6"/>
        <end position="225"/>
    </location>
</feature>
<evidence type="ECO:0000256" key="1">
    <source>
        <dbReference type="ARBA" id="ARBA00004479"/>
    </source>
</evidence>
<feature type="transmembrane region" description="Helical" evidence="8">
    <location>
        <begin position="421"/>
        <end position="439"/>
    </location>
</feature>
<feature type="coiled-coil region" evidence="6">
    <location>
        <begin position="357"/>
        <end position="384"/>
    </location>
</feature>
<dbReference type="CDD" id="cd06903">
    <property type="entry name" value="lectin_EMP46_EMP47"/>
    <property type="match status" value="1"/>
</dbReference>
<comment type="caution">
    <text evidence="10">The sequence shown here is derived from an EMBL/GenBank/DDBJ whole genome shotgun (WGS) entry which is preliminary data.</text>
</comment>
<dbReference type="Proteomes" id="UP000749293">
    <property type="component" value="Unassembled WGS sequence"/>
</dbReference>
<feature type="region of interest" description="Disordered" evidence="7">
    <location>
        <begin position="226"/>
        <end position="291"/>
    </location>
</feature>
<evidence type="ECO:0000256" key="3">
    <source>
        <dbReference type="ARBA" id="ARBA00022729"/>
    </source>
</evidence>
<dbReference type="OrthoDB" id="10265193at2759"/>
<dbReference type="GO" id="GO:0005789">
    <property type="term" value="C:endoplasmic reticulum membrane"/>
    <property type="evidence" value="ECO:0007669"/>
    <property type="project" value="TreeGrafter"/>
</dbReference>
<dbReference type="GO" id="GO:0000139">
    <property type="term" value="C:Golgi membrane"/>
    <property type="evidence" value="ECO:0007669"/>
    <property type="project" value="TreeGrafter"/>
</dbReference>
<dbReference type="GO" id="GO:0005537">
    <property type="term" value="F:D-mannose binding"/>
    <property type="evidence" value="ECO:0007669"/>
    <property type="project" value="TreeGrafter"/>
</dbReference>
<dbReference type="SUPFAM" id="SSF49899">
    <property type="entry name" value="Concanavalin A-like lectins/glucanases"/>
    <property type="match status" value="1"/>
</dbReference>
<reference evidence="10" key="1">
    <citation type="submission" date="2020-03" db="EMBL/GenBank/DDBJ databases">
        <title>Site-based positive gene gene selection in Geosmithia morbida across the United States reveals a broad range of putative effectors and factors for local host and environmental adapation.</title>
        <authorList>
            <person name="Onufrak A."/>
            <person name="Murdoch R.W."/>
            <person name="Gazis R."/>
            <person name="Huff M."/>
            <person name="Staton M."/>
            <person name="Klingeman W."/>
            <person name="Hadziabdic D."/>
        </authorList>
    </citation>
    <scope>NUCLEOTIDE SEQUENCE</scope>
    <source>
        <strain evidence="10">1262</strain>
    </source>
</reference>
<dbReference type="AlphaFoldDB" id="A0A9P4YQQ8"/>
<dbReference type="GO" id="GO:0005793">
    <property type="term" value="C:endoplasmic reticulum-Golgi intermediate compartment"/>
    <property type="evidence" value="ECO:0007669"/>
    <property type="project" value="TreeGrafter"/>
</dbReference>
<gene>
    <name evidence="10" type="ORF">GMORB2_3111</name>
</gene>
<evidence type="ECO:0000256" key="8">
    <source>
        <dbReference type="SAM" id="Phobius"/>
    </source>
</evidence>
<evidence type="ECO:0000256" key="7">
    <source>
        <dbReference type="SAM" id="MobiDB-lite"/>
    </source>
</evidence>
<accession>A0A9P4YQQ8</accession>
<keyword evidence="11" id="KW-1185">Reference proteome</keyword>
<dbReference type="RefSeq" id="XP_035318962.1">
    <property type="nucleotide sequence ID" value="XM_035465087.1"/>
</dbReference>
<keyword evidence="6" id="KW-0175">Coiled coil</keyword>
<dbReference type="Pfam" id="PF03388">
    <property type="entry name" value="Lectin_leg-like"/>
    <property type="match status" value="1"/>
</dbReference>
<evidence type="ECO:0000256" key="6">
    <source>
        <dbReference type="SAM" id="Coils"/>
    </source>
</evidence>
<dbReference type="InterPro" id="IPR005052">
    <property type="entry name" value="Lectin_leg"/>
</dbReference>
<evidence type="ECO:0000256" key="4">
    <source>
        <dbReference type="ARBA" id="ARBA00022989"/>
    </source>
</evidence>
<comment type="subcellular location">
    <subcellularLocation>
        <location evidence="1">Membrane</location>
        <topology evidence="1">Single-pass type I membrane protein</topology>
    </subcellularLocation>
</comment>
<keyword evidence="3" id="KW-0732">Signal</keyword>
<evidence type="ECO:0000313" key="11">
    <source>
        <dbReference type="Proteomes" id="UP000749293"/>
    </source>
</evidence>
<dbReference type="GO" id="GO:0030134">
    <property type="term" value="C:COPII-coated ER to Golgi transport vesicle"/>
    <property type="evidence" value="ECO:0007669"/>
    <property type="project" value="TreeGrafter"/>
</dbReference>
<dbReference type="GO" id="GO:0006888">
    <property type="term" value="P:endoplasmic reticulum to Golgi vesicle-mediated transport"/>
    <property type="evidence" value="ECO:0007669"/>
    <property type="project" value="TreeGrafter"/>
</dbReference>
<dbReference type="Gene3D" id="1.20.5.340">
    <property type="match status" value="1"/>
</dbReference>
<keyword evidence="4 8" id="KW-1133">Transmembrane helix</keyword>
<evidence type="ECO:0000259" key="9">
    <source>
        <dbReference type="PROSITE" id="PS51328"/>
    </source>
</evidence>
<evidence type="ECO:0000313" key="10">
    <source>
        <dbReference type="EMBL" id="KAF4120310.1"/>
    </source>
</evidence>
<dbReference type="InterPro" id="IPR035661">
    <property type="entry name" value="EMP46/EMP47_N"/>
</dbReference>
<feature type="compositionally biased region" description="Polar residues" evidence="7">
    <location>
        <begin position="252"/>
        <end position="273"/>
    </location>
</feature>
<dbReference type="EMBL" id="JAANYQ010000017">
    <property type="protein sequence ID" value="KAF4120310.1"/>
    <property type="molecule type" value="Genomic_DNA"/>
</dbReference>
<organism evidence="10 11">
    <name type="scientific">Geosmithia morbida</name>
    <dbReference type="NCBI Taxonomy" id="1094350"/>
    <lineage>
        <taxon>Eukaryota</taxon>
        <taxon>Fungi</taxon>
        <taxon>Dikarya</taxon>
        <taxon>Ascomycota</taxon>
        <taxon>Pezizomycotina</taxon>
        <taxon>Sordariomycetes</taxon>
        <taxon>Hypocreomycetidae</taxon>
        <taxon>Hypocreales</taxon>
        <taxon>Bionectriaceae</taxon>
        <taxon>Geosmithia</taxon>
    </lineage>
</organism>
<evidence type="ECO:0000256" key="5">
    <source>
        <dbReference type="ARBA" id="ARBA00023136"/>
    </source>
</evidence>
<keyword evidence="5 8" id="KW-0472">Membrane</keyword>
<evidence type="ECO:0000256" key="2">
    <source>
        <dbReference type="ARBA" id="ARBA00022692"/>
    </source>
</evidence>
<dbReference type="GeneID" id="55969339"/>
<keyword evidence="2 8" id="KW-0812">Transmembrane</keyword>
<dbReference type="PROSITE" id="PS51328">
    <property type="entry name" value="L_LECTIN_LIKE"/>
    <property type="match status" value="1"/>
</dbReference>
<dbReference type="InterPro" id="IPR051136">
    <property type="entry name" value="Intracellular_Lectin-GPT"/>
</dbReference>